<feature type="compositionally biased region" description="Pro residues" evidence="1">
    <location>
        <begin position="278"/>
        <end position="297"/>
    </location>
</feature>
<proteinExistence type="predicted"/>
<feature type="region of interest" description="Disordered" evidence="1">
    <location>
        <begin position="272"/>
        <end position="329"/>
    </location>
</feature>
<dbReference type="NCBIfam" id="TIGR01913">
    <property type="entry name" value="bet_lambda"/>
    <property type="match status" value="1"/>
</dbReference>
<dbReference type="InterPro" id="IPR018330">
    <property type="entry name" value="RecT_fam"/>
</dbReference>
<dbReference type="GO" id="GO:0006310">
    <property type="term" value="P:DNA recombination"/>
    <property type="evidence" value="ECO:0007669"/>
    <property type="project" value="InterPro"/>
</dbReference>
<organism evidence="2">
    <name type="scientific">viral metagenome</name>
    <dbReference type="NCBI Taxonomy" id="1070528"/>
    <lineage>
        <taxon>unclassified sequences</taxon>
        <taxon>metagenomes</taxon>
        <taxon>organismal metagenomes</taxon>
    </lineage>
</organism>
<dbReference type="InterPro" id="IPR010183">
    <property type="entry name" value="Phage_lambda_Bet"/>
</dbReference>
<dbReference type="AlphaFoldDB" id="A0A6M3LHI8"/>
<sequence length="373" mass="42417">MTEEKGVVKYKAKDGQEISLEFETVRSYLVQGDRDLVTPQELMFFMRMCKSRGLNPFKKDAYLIKYAKDPAAIVVSIDYFRARARAQKDCRGWKAGVLIQKNGNLEKREGSIVLEGEKLVGGWFEAKPEGWTEPRFHSVNLKGYIKKTREGNITRFWSEDNQPSQIMKVAESQGLRIVWPDEFQQLYSEEEINAHRQGPDDGMGLAAAEKERREAIEKFHEAFPFAGKSEALDEFLNKLAQANRCTIEDIKVEAIKKLAEFRTGFEEYEKLRGVKTLPPVPDPPSGDPPQADPPPAPDHATADTAISDADRKREQKIAEKRGKNKPLQEMVECPEYGKHHGRQVAVIYCQTQCDNKRCALSPARERQPGDDDE</sequence>
<protein>
    <submittedName>
        <fullName evidence="2">Putative DNA recombination protein</fullName>
    </submittedName>
</protein>
<name>A0A6M3LHI8_9ZZZZ</name>
<evidence type="ECO:0000256" key="1">
    <source>
        <dbReference type="SAM" id="MobiDB-lite"/>
    </source>
</evidence>
<gene>
    <name evidence="2" type="ORF">MM415B03777_0006</name>
</gene>
<feature type="compositionally biased region" description="Basic and acidic residues" evidence="1">
    <location>
        <begin position="308"/>
        <end position="321"/>
    </location>
</feature>
<accession>A0A6M3LHI8</accession>
<reference evidence="2" key="1">
    <citation type="submission" date="2020-03" db="EMBL/GenBank/DDBJ databases">
        <title>The deep terrestrial virosphere.</title>
        <authorList>
            <person name="Holmfeldt K."/>
            <person name="Nilsson E."/>
            <person name="Simone D."/>
            <person name="Lopez-Fernandez M."/>
            <person name="Wu X."/>
            <person name="de Brujin I."/>
            <person name="Lundin D."/>
            <person name="Andersson A."/>
            <person name="Bertilsson S."/>
            <person name="Dopson M."/>
        </authorList>
    </citation>
    <scope>NUCLEOTIDE SEQUENCE</scope>
    <source>
        <strain evidence="2">MM415B03777</strain>
    </source>
</reference>
<evidence type="ECO:0000313" key="2">
    <source>
        <dbReference type="EMBL" id="QJA94716.1"/>
    </source>
</evidence>
<dbReference type="GO" id="GO:0003677">
    <property type="term" value="F:DNA binding"/>
    <property type="evidence" value="ECO:0007669"/>
    <property type="project" value="InterPro"/>
</dbReference>
<dbReference type="EMBL" id="MT143255">
    <property type="protein sequence ID" value="QJA94716.1"/>
    <property type="molecule type" value="Genomic_DNA"/>
</dbReference>
<dbReference type="Pfam" id="PF03837">
    <property type="entry name" value="RecT"/>
    <property type="match status" value="1"/>
</dbReference>